<protein>
    <submittedName>
        <fullName evidence="1">Uncharacterized protein</fullName>
    </submittedName>
</protein>
<evidence type="ECO:0000313" key="1">
    <source>
        <dbReference type="EMBL" id="MBX37889.1"/>
    </source>
</evidence>
<reference evidence="1" key="1">
    <citation type="submission" date="2018-02" db="EMBL/GenBank/DDBJ databases">
        <title>Rhizophora mucronata_Transcriptome.</title>
        <authorList>
            <person name="Meera S.P."/>
            <person name="Sreeshan A."/>
            <person name="Augustine A."/>
        </authorList>
    </citation>
    <scope>NUCLEOTIDE SEQUENCE</scope>
    <source>
        <tissue evidence="1">Leaf</tissue>
    </source>
</reference>
<organism evidence="1">
    <name type="scientific">Rhizophora mucronata</name>
    <name type="common">Asiatic mangrove</name>
    <dbReference type="NCBI Taxonomy" id="61149"/>
    <lineage>
        <taxon>Eukaryota</taxon>
        <taxon>Viridiplantae</taxon>
        <taxon>Streptophyta</taxon>
        <taxon>Embryophyta</taxon>
        <taxon>Tracheophyta</taxon>
        <taxon>Spermatophyta</taxon>
        <taxon>Magnoliopsida</taxon>
        <taxon>eudicotyledons</taxon>
        <taxon>Gunneridae</taxon>
        <taxon>Pentapetalae</taxon>
        <taxon>rosids</taxon>
        <taxon>fabids</taxon>
        <taxon>Malpighiales</taxon>
        <taxon>Rhizophoraceae</taxon>
        <taxon>Rhizophora</taxon>
    </lineage>
</organism>
<sequence>MFCCNDDGNCYSCKDCYLYLCDPWLNSRKSEIWVTLLIYLQSRSLVMGQTMLLSSSLVYVMASTRVRLFPSVFSK</sequence>
<name>A0A2P2N5W8_RHIMU</name>
<accession>A0A2P2N5W8</accession>
<dbReference type="EMBL" id="GGEC01057405">
    <property type="protein sequence ID" value="MBX37889.1"/>
    <property type="molecule type" value="Transcribed_RNA"/>
</dbReference>
<proteinExistence type="predicted"/>
<dbReference type="AlphaFoldDB" id="A0A2P2N5W8"/>